<keyword evidence="1" id="KW-0472">Membrane</keyword>
<name>A0A381TCZ3_9ZZZZ</name>
<gene>
    <name evidence="2" type="ORF">METZ01_LOCUS66458</name>
</gene>
<accession>A0A381TCZ3</accession>
<protein>
    <submittedName>
        <fullName evidence="2">Uncharacterized protein</fullName>
    </submittedName>
</protein>
<dbReference type="AlphaFoldDB" id="A0A381TCZ3"/>
<proteinExistence type="predicted"/>
<feature type="transmembrane region" description="Helical" evidence="1">
    <location>
        <begin position="41"/>
        <end position="66"/>
    </location>
</feature>
<evidence type="ECO:0000313" key="2">
    <source>
        <dbReference type="EMBL" id="SVA13604.1"/>
    </source>
</evidence>
<organism evidence="2">
    <name type="scientific">marine metagenome</name>
    <dbReference type="NCBI Taxonomy" id="408172"/>
    <lineage>
        <taxon>unclassified sequences</taxon>
        <taxon>metagenomes</taxon>
        <taxon>ecological metagenomes</taxon>
    </lineage>
</organism>
<reference evidence="2" key="1">
    <citation type="submission" date="2018-05" db="EMBL/GenBank/DDBJ databases">
        <authorList>
            <person name="Lanie J.A."/>
            <person name="Ng W.-L."/>
            <person name="Kazmierczak K.M."/>
            <person name="Andrzejewski T.M."/>
            <person name="Davidsen T.M."/>
            <person name="Wayne K.J."/>
            <person name="Tettelin H."/>
            <person name="Glass J.I."/>
            <person name="Rusch D."/>
            <person name="Podicherti R."/>
            <person name="Tsui H.-C.T."/>
            <person name="Winkler M.E."/>
        </authorList>
    </citation>
    <scope>NUCLEOTIDE SEQUENCE</scope>
</reference>
<evidence type="ECO:0000256" key="1">
    <source>
        <dbReference type="SAM" id="Phobius"/>
    </source>
</evidence>
<feature type="transmembrane region" description="Helical" evidence="1">
    <location>
        <begin position="6"/>
        <end position="29"/>
    </location>
</feature>
<keyword evidence="1" id="KW-0812">Transmembrane</keyword>
<keyword evidence="1" id="KW-1133">Transmembrane helix</keyword>
<sequence>MAIFQPFSILIYSIACVCVVIGGLMFNLVPLCREGVKPGQLVKIAIIIFVILFIAILLAIGSAYLYGIYLESTR</sequence>
<dbReference type="EMBL" id="UINC01004341">
    <property type="protein sequence ID" value="SVA13604.1"/>
    <property type="molecule type" value="Genomic_DNA"/>
</dbReference>